<protein>
    <recommendedName>
        <fullName evidence="3">F-box domain-containing protein</fullName>
    </recommendedName>
</protein>
<dbReference type="EMBL" id="BFAD01000017">
    <property type="protein sequence ID" value="GBE89736.1"/>
    <property type="molecule type" value="Genomic_DNA"/>
</dbReference>
<dbReference type="Proteomes" id="UP000287166">
    <property type="component" value="Unassembled WGS sequence"/>
</dbReference>
<evidence type="ECO:0000313" key="2">
    <source>
        <dbReference type="Proteomes" id="UP000287166"/>
    </source>
</evidence>
<dbReference type="AlphaFoldDB" id="A0A401H5M2"/>
<dbReference type="RefSeq" id="XP_027620649.1">
    <property type="nucleotide sequence ID" value="XM_027764848.1"/>
</dbReference>
<evidence type="ECO:0000313" key="1">
    <source>
        <dbReference type="EMBL" id="GBE89736.1"/>
    </source>
</evidence>
<proteinExistence type="predicted"/>
<sequence>MVYVPPEIRDMIIGYLWYDPAALKKCSTVCRTWLPRSRLHSFHTIVIAGDNQYARLERVVVVSPAICDFVRCITFKGVFRNSYPGDGLFRVLQMLSRVEEVALQDCEEVEALVDWDGDISSYFPMVRSFRLLKGEILGNSWTVGFPRVYDGYRVRRILAECPKLRAVHFAGVQLSHPTAGVGPLDAAPEGNTGASRQLDIHDLTLSYDPTQITPGVPPPLSWLFAPPLRLQLQTLALTWCNKSSPTPLGVTDQELLCNSKNSLEELTLLCPQSVFHVYDLPSPPEMFLDLAQNSRLTSLKLIVPWITGSYVSDPGPEIAAWIKGFHSQLTMNTASLTRLTLVEIELKIEYASVKERGILGPVGYCSDWVPIDSQLAALAVDCNTGCGAKRRIEVVFKVNLVHHDILDVPSSYIRRWIAARLQLFCDCPSSRLDVIYCSSQASLKASGMT</sequence>
<dbReference type="OrthoDB" id="2977329at2759"/>
<dbReference type="GeneID" id="38786653"/>
<reference evidence="1 2" key="1">
    <citation type="journal article" date="2018" name="Sci. Rep.">
        <title>Genome sequence of the cauliflower mushroom Sparassis crispa (Hanabiratake) and its association with beneficial usage.</title>
        <authorList>
            <person name="Kiyama R."/>
            <person name="Furutani Y."/>
            <person name="Kawaguchi K."/>
            <person name="Nakanishi T."/>
        </authorList>
    </citation>
    <scope>NUCLEOTIDE SEQUENCE [LARGE SCALE GENOMIC DNA]</scope>
</reference>
<name>A0A401H5M2_9APHY</name>
<evidence type="ECO:0008006" key="3">
    <source>
        <dbReference type="Google" id="ProtNLM"/>
    </source>
</evidence>
<keyword evidence="2" id="KW-1185">Reference proteome</keyword>
<accession>A0A401H5M2</accession>
<dbReference type="InParanoid" id="A0A401H5M2"/>
<gene>
    <name evidence="1" type="ORF">SCP_1700610</name>
</gene>
<comment type="caution">
    <text evidence="1">The sequence shown here is derived from an EMBL/GenBank/DDBJ whole genome shotgun (WGS) entry which is preliminary data.</text>
</comment>
<organism evidence="1 2">
    <name type="scientific">Sparassis crispa</name>
    <dbReference type="NCBI Taxonomy" id="139825"/>
    <lineage>
        <taxon>Eukaryota</taxon>
        <taxon>Fungi</taxon>
        <taxon>Dikarya</taxon>
        <taxon>Basidiomycota</taxon>
        <taxon>Agaricomycotina</taxon>
        <taxon>Agaricomycetes</taxon>
        <taxon>Polyporales</taxon>
        <taxon>Sparassidaceae</taxon>
        <taxon>Sparassis</taxon>
    </lineage>
</organism>